<keyword evidence="1" id="KW-0812">Transmembrane</keyword>
<proteinExistence type="predicted"/>
<dbReference type="AlphaFoldDB" id="A0A1I4I2T2"/>
<sequence length="660" mass="70709">MTALPLTPPARAAAPGRFALLLLLLLLAVLAGRPPQLKGDASEYTLMTLAVANHATPEIRAGDLAAARTLLPAYFDADLDRLEQGLRDDAQVPLRGFYRSLHGQVQALHFFAYSALAALPFKLLQAAGQDPFKCYLALNLACVFVLGMSLLRVFGSAPRALFGLALFMLCGGWLYLDWSSPELMTASLLLSALLLNTAGAPLLAGALGGLAALQNPTAVFFLGFAPLLQLCQDYRADAGWRAALGAGLRPRRLLGLALGLAVFALAPLFNLYQFGLPSLIAKVATDVSLMSAVRLFSFYFDLNQGMLVAVPALALWLLAWTGRDGAGAGLAGARRLAMLLLAVAMTLALAVPTLAIHNWNSSAAGVMRYAFWSAMPLLYVLLWQLRASPAWPLPALLALLALQALATANARRYDSLEFSPLAQAVLRRAPAWYNPEPELFAERVQHGEVELTPERITTYEQDGKRVKTMYNRANLDAAQSLCGAGRALAADNLARDSAGLWRYVDGALRCVDAGAPALRYRLAEFLAADGVQLAAGWSRPESGGGIWNGSWSDGDSSSVTLALPAGGRYAGLLVIGHYFDGNGRTRVRINGRDLGWQRLRELPLLPLPAGATALTLQLDHEAPYQPPAGQADRRRIAFFLQEIALQPAPPQPDGRPGGPP</sequence>
<feature type="transmembrane region" description="Helical" evidence="1">
    <location>
        <begin position="253"/>
        <end position="273"/>
    </location>
</feature>
<feature type="transmembrane region" description="Helical" evidence="1">
    <location>
        <begin position="188"/>
        <end position="207"/>
    </location>
</feature>
<keyword evidence="3" id="KW-1185">Reference proteome</keyword>
<dbReference type="RefSeq" id="WP_093382966.1">
    <property type="nucleotide sequence ID" value="NZ_FOTW01000004.1"/>
</dbReference>
<feature type="transmembrane region" description="Helical" evidence="1">
    <location>
        <begin position="160"/>
        <end position="176"/>
    </location>
</feature>
<feature type="transmembrane region" description="Helical" evidence="1">
    <location>
        <begin position="335"/>
        <end position="357"/>
    </location>
</feature>
<evidence type="ECO:0000313" key="2">
    <source>
        <dbReference type="EMBL" id="SFL48758.1"/>
    </source>
</evidence>
<evidence type="ECO:0000256" key="1">
    <source>
        <dbReference type="SAM" id="Phobius"/>
    </source>
</evidence>
<keyword evidence="1" id="KW-0472">Membrane</keyword>
<organism evidence="2 3">
    <name type="scientific">Rugamonas rubra</name>
    <dbReference type="NCBI Taxonomy" id="758825"/>
    <lineage>
        <taxon>Bacteria</taxon>
        <taxon>Pseudomonadati</taxon>
        <taxon>Pseudomonadota</taxon>
        <taxon>Betaproteobacteria</taxon>
        <taxon>Burkholderiales</taxon>
        <taxon>Oxalobacteraceae</taxon>
        <taxon>Telluria group</taxon>
        <taxon>Rugamonas</taxon>
    </lineage>
</organism>
<feature type="transmembrane region" description="Helical" evidence="1">
    <location>
        <begin position="213"/>
        <end position="232"/>
    </location>
</feature>
<dbReference type="STRING" id="758825.SAMN02982985_00429"/>
<accession>A0A1I4I2T2</accession>
<feature type="transmembrane region" description="Helical" evidence="1">
    <location>
        <begin position="306"/>
        <end position="323"/>
    </location>
</feature>
<feature type="transmembrane region" description="Helical" evidence="1">
    <location>
        <begin position="391"/>
        <end position="410"/>
    </location>
</feature>
<evidence type="ECO:0000313" key="3">
    <source>
        <dbReference type="Proteomes" id="UP000199470"/>
    </source>
</evidence>
<protein>
    <submittedName>
        <fullName evidence="2">Uncharacterized protein</fullName>
    </submittedName>
</protein>
<dbReference type="EMBL" id="FOTW01000004">
    <property type="protein sequence ID" value="SFL48758.1"/>
    <property type="molecule type" value="Genomic_DNA"/>
</dbReference>
<gene>
    <name evidence="2" type="ORF">SAMN02982985_00429</name>
</gene>
<keyword evidence="1" id="KW-1133">Transmembrane helix</keyword>
<dbReference type="Proteomes" id="UP000199470">
    <property type="component" value="Unassembled WGS sequence"/>
</dbReference>
<feature type="transmembrane region" description="Helical" evidence="1">
    <location>
        <begin position="136"/>
        <end position="154"/>
    </location>
</feature>
<reference evidence="2 3" key="1">
    <citation type="submission" date="2016-10" db="EMBL/GenBank/DDBJ databases">
        <authorList>
            <person name="de Groot N.N."/>
        </authorList>
    </citation>
    <scope>NUCLEOTIDE SEQUENCE [LARGE SCALE GENOMIC DNA]</scope>
    <source>
        <strain evidence="2 3">ATCC 43154</strain>
    </source>
</reference>
<feature type="transmembrane region" description="Helical" evidence="1">
    <location>
        <begin position="369"/>
        <end position="385"/>
    </location>
</feature>
<feature type="transmembrane region" description="Helical" evidence="1">
    <location>
        <begin position="107"/>
        <end position="124"/>
    </location>
</feature>
<name>A0A1I4I2T2_9BURK</name>